<feature type="compositionally biased region" description="Basic and acidic residues" evidence="3">
    <location>
        <begin position="1"/>
        <end position="11"/>
    </location>
</feature>
<dbReference type="OrthoDB" id="3687641at2759"/>
<comment type="pathway">
    <text evidence="1">Mycotoxin biosynthesis.</text>
</comment>
<accession>A0A9Q8V6W4</accession>
<comment type="similarity">
    <text evidence="2">Belongs to the ustYa family.</text>
</comment>
<dbReference type="AlphaFoldDB" id="A0A9Q8V6W4"/>
<keyword evidence="6" id="KW-1185">Reference proteome</keyword>
<reference evidence="5" key="1">
    <citation type="submission" date="2021-11" db="EMBL/GenBank/DDBJ databases">
        <title>Purpureocillium_takamizusanense_genome.</title>
        <authorList>
            <person name="Nguyen N.-H."/>
        </authorList>
    </citation>
    <scope>NUCLEOTIDE SEQUENCE</scope>
    <source>
        <strain evidence="5">PT3</strain>
    </source>
</reference>
<proteinExistence type="inferred from homology"/>
<dbReference type="PANTHER" id="PTHR33365">
    <property type="entry name" value="YALI0B05434P"/>
    <property type="match status" value="1"/>
</dbReference>
<evidence type="ECO:0000313" key="5">
    <source>
        <dbReference type="EMBL" id="UNI15320.1"/>
    </source>
</evidence>
<dbReference type="KEGG" id="ptkz:JDV02_001863"/>
<dbReference type="EMBL" id="CP086355">
    <property type="protein sequence ID" value="UNI15320.1"/>
    <property type="molecule type" value="Genomic_DNA"/>
</dbReference>
<protein>
    <submittedName>
        <fullName evidence="5">Uncharacterized protein</fullName>
    </submittedName>
</protein>
<sequence length="241" mass="28228">MDCSFEKEIPKSPRSSCSQEDQSTIGLLTELRYTPRQKKAPFTWQWVLYATIIVQTIALVVAMGFIWASPDPILTVWFDALWDDLYDAGLISVISENEASKLLNKTRAAPKAPDLYLVQLQVFHDLHCLNLIRKWVYMDVYPDQAEWVDGRLNHDTVNALHVDHCIDALRQSIMCTGDITPRKFAPHDNERQYYVYPDIYVTQVCRNYEAIRDWAKGRRVVEWMMSFDEEWERTRFDTSLP</sequence>
<dbReference type="Proteomes" id="UP000829364">
    <property type="component" value="Chromosome 2"/>
</dbReference>
<gene>
    <name evidence="5" type="ORF">JDV02_001863</name>
</gene>
<organism evidence="5 6">
    <name type="scientific">Purpureocillium takamizusanense</name>
    <dbReference type="NCBI Taxonomy" id="2060973"/>
    <lineage>
        <taxon>Eukaryota</taxon>
        <taxon>Fungi</taxon>
        <taxon>Dikarya</taxon>
        <taxon>Ascomycota</taxon>
        <taxon>Pezizomycotina</taxon>
        <taxon>Sordariomycetes</taxon>
        <taxon>Hypocreomycetidae</taxon>
        <taxon>Hypocreales</taxon>
        <taxon>Ophiocordycipitaceae</taxon>
        <taxon>Purpureocillium</taxon>
    </lineage>
</organism>
<evidence type="ECO:0000313" key="6">
    <source>
        <dbReference type="Proteomes" id="UP000829364"/>
    </source>
</evidence>
<keyword evidence="4" id="KW-0472">Membrane</keyword>
<dbReference type="RefSeq" id="XP_047838801.1">
    <property type="nucleotide sequence ID" value="XM_047982833.1"/>
</dbReference>
<keyword evidence="4" id="KW-0812">Transmembrane</keyword>
<keyword evidence="4" id="KW-1133">Transmembrane helix</keyword>
<dbReference type="GO" id="GO:0043386">
    <property type="term" value="P:mycotoxin biosynthetic process"/>
    <property type="evidence" value="ECO:0007669"/>
    <property type="project" value="InterPro"/>
</dbReference>
<evidence type="ECO:0000256" key="4">
    <source>
        <dbReference type="SAM" id="Phobius"/>
    </source>
</evidence>
<dbReference type="PANTHER" id="PTHR33365:SF4">
    <property type="entry name" value="CYCLOCHLOROTINE BIOSYNTHESIS PROTEIN O"/>
    <property type="match status" value="1"/>
</dbReference>
<feature type="region of interest" description="Disordered" evidence="3">
    <location>
        <begin position="1"/>
        <end position="20"/>
    </location>
</feature>
<name>A0A9Q8V6W4_9HYPO</name>
<evidence type="ECO:0000256" key="1">
    <source>
        <dbReference type="ARBA" id="ARBA00004685"/>
    </source>
</evidence>
<evidence type="ECO:0000256" key="2">
    <source>
        <dbReference type="ARBA" id="ARBA00035112"/>
    </source>
</evidence>
<dbReference type="InterPro" id="IPR021765">
    <property type="entry name" value="UstYa-like"/>
</dbReference>
<evidence type="ECO:0000256" key="3">
    <source>
        <dbReference type="SAM" id="MobiDB-lite"/>
    </source>
</evidence>
<dbReference type="GeneID" id="72063824"/>
<dbReference type="Pfam" id="PF11807">
    <property type="entry name" value="UstYa"/>
    <property type="match status" value="1"/>
</dbReference>
<feature type="transmembrane region" description="Helical" evidence="4">
    <location>
        <begin position="46"/>
        <end position="68"/>
    </location>
</feature>